<dbReference type="GO" id="GO:0040029">
    <property type="term" value="P:epigenetic regulation of gene expression"/>
    <property type="evidence" value="ECO:0007669"/>
    <property type="project" value="TreeGrafter"/>
</dbReference>
<keyword evidence="8" id="KW-1185">Reference proteome</keyword>
<comment type="similarity">
    <text evidence="2">Belongs to the histone deacetylase family.</text>
</comment>
<comment type="cofactor">
    <cofactor evidence="1">
        <name>Zn(2+)</name>
        <dbReference type="ChEBI" id="CHEBI:29105"/>
    </cofactor>
</comment>
<dbReference type="InterPro" id="IPR023696">
    <property type="entry name" value="Ureohydrolase_dom_sf"/>
</dbReference>
<evidence type="ECO:0000256" key="1">
    <source>
        <dbReference type="ARBA" id="ARBA00001947"/>
    </source>
</evidence>
<proteinExistence type="inferred from homology"/>
<evidence type="ECO:0000313" key="7">
    <source>
        <dbReference type="EMBL" id="TPX77130.1"/>
    </source>
</evidence>
<dbReference type="SUPFAM" id="SSF52768">
    <property type="entry name" value="Arginase/deacetylase"/>
    <property type="match status" value="1"/>
</dbReference>
<dbReference type="Pfam" id="PF00850">
    <property type="entry name" value="Hist_deacetyl"/>
    <property type="match status" value="1"/>
</dbReference>
<dbReference type="OrthoDB" id="424012at2759"/>
<dbReference type="GO" id="GO:0004407">
    <property type="term" value="F:histone deacetylase activity"/>
    <property type="evidence" value="ECO:0007669"/>
    <property type="project" value="TreeGrafter"/>
</dbReference>
<dbReference type="InterPro" id="IPR023801">
    <property type="entry name" value="His_deacetylse_dom"/>
</dbReference>
<dbReference type="Gene3D" id="3.40.800.20">
    <property type="entry name" value="Histone deacetylase domain"/>
    <property type="match status" value="1"/>
</dbReference>
<name>A0A507FN35_9FUNG</name>
<feature type="domain" description="Histone deacetylase" evidence="6">
    <location>
        <begin position="28"/>
        <end position="358"/>
    </location>
</feature>
<dbReference type="STRING" id="246404.A0A507FN35"/>
<dbReference type="InterPro" id="IPR000286">
    <property type="entry name" value="HDACs"/>
</dbReference>
<comment type="caution">
    <text evidence="7">The sequence shown here is derived from an EMBL/GenBank/DDBJ whole genome shotgun (WGS) entry which is preliminary data.</text>
</comment>
<dbReference type="GO" id="GO:0016787">
    <property type="term" value="F:hydrolase activity"/>
    <property type="evidence" value="ECO:0007669"/>
    <property type="project" value="UniProtKB-KW"/>
</dbReference>
<keyword evidence="3" id="KW-0479">Metal-binding</keyword>
<evidence type="ECO:0000256" key="3">
    <source>
        <dbReference type="ARBA" id="ARBA00022723"/>
    </source>
</evidence>
<keyword evidence="5" id="KW-0862">Zinc</keyword>
<dbReference type="GO" id="GO:0046872">
    <property type="term" value="F:metal ion binding"/>
    <property type="evidence" value="ECO:0007669"/>
    <property type="project" value="UniProtKB-KW"/>
</dbReference>
<evidence type="ECO:0000256" key="2">
    <source>
        <dbReference type="ARBA" id="ARBA00005947"/>
    </source>
</evidence>
<dbReference type="InterPro" id="IPR037138">
    <property type="entry name" value="His_deacetylse_dom_sf"/>
</dbReference>
<dbReference type="AlphaFoldDB" id="A0A507FN35"/>
<accession>A0A507FN35</accession>
<dbReference type="PANTHER" id="PTHR10625">
    <property type="entry name" value="HISTONE DEACETYLASE HDAC1-RELATED"/>
    <property type="match status" value="1"/>
</dbReference>
<evidence type="ECO:0000259" key="6">
    <source>
        <dbReference type="Pfam" id="PF00850"/>
    </source>
</evidence>
<evidence type="ECO:0000313" key="8">
    <source>
        <dbReference type="Proteomes" id="UP000320333"/>
    </source>
</evidence>
<dbReference type="PRINTS" id="PR01270">
    <property type="entry name" value="HDASUPER"/>
</dbReference>
<dbReference type="PANTHER" id="PTHR10625:SF17">
    <property type="entry name" value="HISTONE DEACETYLASE 8"/>
    <property type="match status" value="1"/>
</dbReference>
<dbReference type="Proteomes" id="UP000320333">
    <property type="component" value="Unassembled WGS sequence"/>
</dbReference>
<gene>
    <name evidence="7" type="ORF">CcCBS67573_g01600</name>
</gene>
<protein>
    <recommendedName>
        <fullName evidence="6">Histone deacetylase domain-containing protein</fullName>
    </recommendedName>
</protein>
<dbReference type="EMBL" id="QEAP01000028">
    <property type="protein sequence ID" value="TPX77130.1"/>
    <property type="molecule type" value="Genomic_DNA"/>
</dbReference>
<evidence type="ECO:0000256" key="4">
    <source>
        <dbReference type="ARBA" id="ARBA00022801"/>
    </source>
</evidence>
<reference evidence="7 8" key="1">
    <citation type="journal article" date="2019" name="Sci. Rep.">
        <title>Comparative genomics of chytrid fungi reveal insights into the obligate biotrophic and pathogenic lifestyle of Synchytrium endobioticum.</title>
        <authorList>
            <person name="van de Vossenberg B.T.L.H."/>
            <person name="Warris S."/>
            <person name="Nguyen H.D.T."/>
            <person name="van Gent-Pelzer M.P.E."/>
            <person name="Joly D.L."/>
            <person name="van de Geest H.C."/>
            <person name="Bonants P.J.M."/>
            <person name="Smith D.S."/>
            <person name="Levesque C.A."/>
            <person name="van der Lee T.A.J."/>
        </authorList>
    </citation>
    <scope>NUCLEOTIDE SEQUENCE [LARGE SCALE GENOMIC DNA]</scope>
    <source>
        <strain evidence="7 8">CBS 675.73</strain>
    </source>
</reference>
<keyword evidence="4" id="KW-0378">Hydrolase</keyword>
<dbReference type="CDD" id="cd10001">
    <property type="entry name" value="HDAC_classII_APAH"/>
    <property type="match status" value="1"/>
</dbReference>
<sequence length="364" mass="39612">MHVVFTAAHSKHCPTQELELGRLVPFKETPSRIDAILNALQSFGAAFPIVEPVDHGMDAISRVHTEAYAHYLKNAYRQWVGRGGNPDGVFPDAFAVRKFANSEHQAHHSDEKFPADGGPMGQPGYYCFDNTGIIVEGTYEAGYAAAQVALTAADLLLQSKKSVFALCRPPGHHAHSDLCGGYCFFNNAAIAVQYILDKQPQSRVAILDIDSPLDCQDYHHGNGTQDIFYQQSNPLYTSIHGYPDYPMYWGSPSEKGEGAGMGFNVNVPLPIGTRDPEYLAALATLLEGPIKDYAPDIIVCSLGVDTFVDDVVGNFLLSSDCYTEMGRLIAKAGTPVLFVMEGGYDVPAIGRNVTNVLRGFEESV</sequence>
<organism evidence="7 8">
    <name type="scientific">Chytriomyces confervae</name>
    <dbReference type="NCBI Taxonomy" id="246404"/>
    <lineage>
        <taxon>Eukaryota</taxon>
        <taxon>Fungi</taxon>
        <taxon>Fungi incertae sedis</taxon>
        <taxon>Chytridiomycota</taxon>
        <taxon>Chytridiomycota incertae sedis</taxon>
        <taxon>Chytridiomycetes</taxon>
        <taxon>Chytridiales</taxon>
        <taxon>Chytriomycetaceae</taxon>
        <taxon>Chytriomyces</taxon>
    </lineage>
</organism>
<evidence type="ECO:0000256" key="5">
    <source>
        <dbReference type="ARBA" id="ARBA00022833"/>
    </source>
</evidence>